<dbReference type="KEGG" id="nmo:Nmlp_2831"/>
<sequence length="709" mass="77575">MENRLDEAASPYLRQHADNPVAWQPWDEAALELARERDAPIFLSIGYAACHWCHVMADESFEDPEIAETLNEAFVPIKVDREERPDVDTLYMNVCQMVRGSGGWPLSVWLTPEGKPFHVGTYFPPEATANMPSFGSVLGDIADSWNDPEGRSRLESQADQWASSTKGELEGTPDRSGEAPGEGFLDTAANAAVRGADREAGGWGQGQKFPHPGRIHLLLRAYDATDRDTYRDVALETLDAMASGGLYDHVGGGFHRYCVDREWTVPHFEKMLYDNAEIPRAFLAGYRLTGEERYAEIASETFAFLERELTHPDGGFYSTLDAESEDSTGSREEGAFYVWTPETVREAVDDPTAAELFCERYGVTDSGNFENGTTVLTESTPIGELAADAVMDTDSVEALLETARSQLFEARESRPRPPRDGKVLAGWNGLMISALAEGALALNPTYADLAEAALEFCRDRLWEDEGTQDGDVGRLNRRFERGEVGISGYLEDYAYLGRGAFDLYQATGDVEHLQFALQLGRAIRASFYEESEGTLYFTPTGGEELIARPQQLADSSTPSSTGVAVQLLAALSAFDPDAGFDAVVDSVLETHASTLESNPITHTSLTLAAIDRSVGSPELTVAAGELPPAWREALSGTYLPGRTLSVRPPTESGLSAWLDAIGLEDAPPIWAGRDAVDGRETVYACRSFTCSPPTHDIEEAIEWLREAED</sequence>
<dbReference type="SUPFAM" id="SSF48208">
    <property type="entry name" value="Six-hairpin glycosidases"/>
    <property type="match status" value="1"/>
</dbReference>
<dbReference type="PIRSF" id="PIRSF006402">
    <property type="entry name" value="UCP006402_thioredoxin"/>
    <property type="match status" value="1"/>
</dbReference>
<evidence type="ECO:0000313" key="4">
    <source>
        <dbReference type="Proteomes" id="UP000011867"/>
    </source>
</evidence>
<dbReference type="PANTHER" id="PTHR42899">
    <property type="entry name" value="SPERMATOGENESIS-ASSOCIATED PROTEIN 20"/>
    <property type="match status" value="1"/>
</dbReference>
<proteinExistence type="predicted"/>
<dbReference type="InterPro" id="IPR024705">
    <property type="entry name" value="Ssp411"/>
</dbReference>
<feature type="region of interest" description="Disordered" evidence="1">
    <location>
        <begin position="145"/>
        <end position="183"/>
    </location>
</feature>
<dbReference type="SUPFAM" id="SSF52833">
    <property type="entry name" value="Thioredoxin-like"/>
    <property type="match status" value="1"/>
</dbReference>
<dbReference type="STRING" id="268739.Nmlp_2831"/>
<feature type="compositionally biased region" description="Basic and acidic residues" evidence="1">
    <location>
        <begin position="167"/>
        <end position="177"/>
    </location>
</feature>
<evidence type="ECO:0000259" key="2">
    <source>
        <dbReference type="Pfam" id="PF03190"/>
    </source>
</evidence>
<accession>M1Y397</accession>
<feature type="compositionally biased region" description="Polar residues" evidence="1">
    <location>
        <begin position="157"/>
        <end position="166"/>
    </location>
</feature>
<dbReference type="Gene3D" id="1.50.10.10">
    <property type="match status" value="1"/>
</dbReference>
<protein>
    <submittedName>
        <fullName evidence="3">YyaL family protein</fullName>
    </submittedName>
</protein>
<gene>
    <name evidence="3" type="ordered locus">Nmlp_2831</name>
</gene>
<dbReference type="Proteomes" id="UP000011867">
    <property type="component" value="Chromosome"/>
</dbReference>
<dbReference type="Gene3D" id="3.40.30.10">
    <property type="entry name" value="Glutaredoxin"/>
    <property type="match status" value="1"/>
</dbReference>
<dbReference type="InterPro" id="IPR004879">
    <property type="entry name" value="Ssp411-like_TRX"/>
</dbReference>
<dbReference type="eggNOG" id="arCOG02007">
    <property type="taxonomic scope" value="Archaea"/>
</dbReference>
<evidence type="ECO:0000313" key="3">
    <source>
        <dbReference type="EMBL" id="CCQ36982.1"/>
    </source>
</evidence>
<dbReference type="RefSeq" id="WP_015409748.1">
    <property type="nucleotide sequence ID" value="NC_020388.1"/>
</dbReference>
<dbReference type="Pfam" id="PF03190">
    <property type="entry name" value="Thioredox_DsbH"/>
    <property type="match status" value="1"/>
</dbReference>
<dbReference type="CDD" id="cd02955">
    <property type="entry name" value="SSP411"/>
    <property type="match status" value="1"/>
</dbReference>
<dbReference type="OrthoDB" id="28016at2157"/>
<dbReference type="InterPro" id="IPR036249">
    <property type="entry name" value="Thioredoxin-like_sf"/>
</dbReference>
<feature type="domain" description="Spermatogenesis-associated protein 20-like TRX" evidence="2">
    <location>
        <begin position="2"/>
        <end position="162"/>
    </location>
</feature>
<organism evidence="3 4">
    <name type="scientific">Natronomonas moolapensis (strain DSM 18674 / CECT 7526 / JCM 14361 / 8.8.11)</name>
    <dbReference type="NCBI Taxonomy" id="268739"/>
    <lineage>
        <taxon>Archaea</taxon>
        <taxon>Methanobacteriati</taxon>
        <taxon>Methanobacteriota</taxon>
        <taxon>Stenosarchaea group</taxon>
        <taxon>Halobacteria</taxon>
        <taxon>Halobacteriales</taxon>
        <taxon>Natronomonadaceae</taxon>
        <taxon>Natronomonas</taxon>
    </lineage>
</organism>
<reference evidence="3 4" key="1">
    <citation type="journal article" date="2013" name="Genome Announc.">
        <title>Genome of the haloarchaeon Natronomonas moolapensis, a neutrophilic member of a previously haloalkaliphilic genus.</title>
        <authorList>
            <person name="Dyall-Smith M.L."/>
            <person name="Pfeiffer F."/>
            <person name="Oberwinkler T."/>
            <person name="Klee K."/>
            <person name="Rampp M."/>
            <person name="Palm P."/>
            <person name="Gross K."/>
            <person name="Schuster S.C."/>
            <person name="Oesterhelt D."/>
        </authorList>
    </citation>
    <scope>NUCLEOTIDE SEQUENCE [LARGE SCALE GENOMIC DNA]</scope>
    <source>
        <strain evidence="4">DSM 18674 / JCM 14361 / 8.8.11</strain>
    </source>
</reference>
<name>M1Y397_NATM8</name>
<dbReference type="PANTHER" id="PTHR42899:SF1">
    <property type="entry name" value="SPERMATOGENESIS-ASSOCIATED PROTEIN 20"/>
    <property type="match status" value="1"/>
</dbReference>
<dbReference type="AlphaFoldDB" id="M1Y397"/>
<dbReference type="InterPro" id="IPR012341">
    <property type="entry name" value="6hp_glycosidase-like_sf"/>
</dbReference>
<dbReference type="HOGENOM" id="CLU_014051_4_1_2"/>
<dbReference type="GeneID" id="14651529"/>
<dbReference type="InterPro" id="IPR008928">
    <property type="entry name" value="6-hairpin_glycosidase_sf"/>
</dbReference>
<evidence type="ECO:0000256" key="1">
    <source>
        <dbReference type="SAM" id="MobiDB-lite"/>
    </source>
</evidence>
<dbReference type="GO" id="GO:0005975">
    <property type="term" value="P:carbohydrate metabolic process"/>
    <property type="evidence" value="ECO:0007669"/>
    <property type="project" value="InterPro"/>
</dbReference>
<keyword evidence="4" id="KW-1185">Reference proteome</keyword>
<dbReference type="EMBL" id="HF582854">
    <property type="protein sequence ID" value="CCQ36982.1"/>
    <property type="molecule type" value="Genomic_DNA"/>
</dbReference>